<evidence type="ECO:0000313" key="8">
    <source>
        <dbReference type="Proteomes" id="UP001596043"/>
    </source>
</evidence>
<evidence type="ECO:0000256" key="5">
    <source>
        <dbReference type="SAM" id="Phobius"/>
    </source>
</evidence>
<dbReference type="GO" id="GO:0008233">
    <property type="term" value="F:peptidase activity"/>
    <property type="evidence" value="ECO:0007669"/>
    <property type="project" value="UniProtKB-KW"/>
</dbReference>
<dbReference type="InterPro" id="IPR022764">
    <property type="entry name" value="Peptidase_S54_rhomboid_dom"/>
</dbReference>
<dbReference type="GO" id="GO:0006508">
    <property type="term" value="P:proteolysis"/>
    <property type="evidence" value="ECO:0007669"/>
    <property type="project" value="UniProtKB-KW"/>
</dbReference>
<gene>
    <name evidence="7" type="ORF">ACFO3O_13510</name>
</gene>
<dbReference type="RefSeq" id="WP_379979677.1">
    <property type="nucleotide sequence ID" value="NZ_JBHSFV010000008.1"/>
</dbReference>
<feature type="transmembrane region" description="Helical" evidence="5">
    <location>
        <begin position="140"/>
        <end position="159"/>
    </location>
</feature>
<feature type="transmembrane region" description="Helical" evidence="5">
    <location>
        <begin position="115"/>
        <end position="133"/>
    </location>
</feature>
<keyword evidence="4 5" id="KW-0472">Membrane</keyword>
<dbReference type="PANTHER" id="PTHR43731:SF9">
    <property type="entry name" value="SLR1461 PROTEIN"/>
    <property type="match status" value="1"/>
</dbReference>
<proteinExistence type="predicted"/>
<evidence type="ECO:0000256" key="4">
    <source>
        <dbReference type="ARBA" id="ARBA00023136"/>
    </source>
</evidence>
<keyword evidence="8" id="KW-1185">Reference proteome</keyword>
<dbReference type="InterPro" id="IPR050925">
    <property type="entry name" value="Rhomboid_protease_S54"/>
</dbReference>
<keyword evidence="2 5" id="KW-0812">Transmembrane</keyword>
<comment type="subcellular location">
    <subcellularLocation>
        <location evidence="1">Membrane</location>
        <topology evidence="1">Multi-pass membrane protein</topology>
    </subcellularLocation>
</comment>
<reference evidence="8" key="1">
    <citation type="journal article" date="2019" name="Int. J. Syst. Evol. Microbiol.">
        <title>The Global Catalogue of Microorganisms (GCM) 10K type strain sequencing project: providing services to taxonomists for standard genome sequencing and annotation.</title>
        <authorList>
            <consortium name="The Broad Institute Genomics Platform"/>
            <consortium name="The Broad Institute Genome Sequencing Center for Infectious Disease"/>
            <person name="Wu L."/>
            <person name="Ma J."/>
        </authorList>
    </citation>
    <scope>NUCLEOTIDE SEQUENCE [LARGE SCALE GENOMIC DNA]</scope>
    <source>
        <strain evidence="8">YJ-61-S</strain>
    </source>
</reference>
<dbReference type="Proteomes" id="UP001596043">
    <property type="component" value="Unassembled WGS sequence"/>
</dbReference>
<evidence type="ECO:0000259" key="6">
    <source>
        <dbReference type="Pfam" id="PF01694"/>
    </source>
</evidence>
<dbReference type="Gene3D" id="1.20.1540.10">
    <property type="entry name" value="Rhomboid-like"/>
    <property type="match status" value="1"/>
</dbReference>
<sequence length="255" mass="29342">MNSKSSSFQFYNGVILYPIGFVLLMWVIYWIEMRFGVNFTPYGVKPQTALGLRGVFFSPFIHSSLSHLWHNTVPLFVLSAALFYFYHRIAWRVFFLIVILSGIGTWLIGRSAYHIGMSGVIYGLVSFLFFKGIRAKHYRLIALSLLVVFLYGSLVWGTLPMDEKISWEGHLSGFISGGILGFCFRESVAKPLKYVWEAADYNEEDDPFMRQFDENGNFIELQEELESEVESNTEETDEASIINYVYKEKDTDDTA</sequence>
<dbReference type="InterPro" id="IPR035952">
    <property type="entry name" value="Rhomboid-like_sf"/>
</dbReference>
<protein>
    <submittedName>
        <fullName evidence="7">Rhomboid family intramembrane serine protease</fullName>
        <ecNumber evidence="7">3.4.21.-</ecNumber>
    </submittedName>
</protein>
<evidence type="ECO:0000313" key="7">
    <source>
        <dbReference type="EMBL" id="MFC4634932.1"/>
    </source>
</evidence>
<evidence type="ECO:0000256" key="3">
    <source>
        <dbReference type="ARBA" id="ARBA00022989"/>
    </source>
</evidence>
<feature type="domain" description="Peptidase S54 rhomboid" evidence="6">
    <location>
        <begin position="54"/>
        <end position="185"/>
    </location>
</feature>
<keyword evidence="7" id="KW-0378">Hydrolase</keyword>
<dbReference type="PANTHER" id="PTHR43731">
    <property type="entry name" value="RHOMBOID PROTEASE"/>
    <property type="match status" value="1"/>
</dbReference>
<dbReference type="SUPFAM" id="SSF144091">
    <property type="entry name" value="Rhomboid-like"/>
    <property type="match status" value="1"/>
</dbReference>
<accession>A0ABV9HYM0</accession>
<evidence type="ECO:0000256" key="1">
    <source>
        <dbReference type="ARBA" id="ARBA00004141"/>
    </source>
</evidence>
<keyword evidence="7" id="KW-0645">Protease</keyword>
<feature type="transmembrane region" description="Helical" evidence="5">
    <location>
        <begin position="68"/>
        <end position="86"/>
    </location>
</feature>
<dbReference type="EMBL" id="JBHSFV010000008">
    <property type="protein sequence ID" value="MFC4634932.1"/>
    <property type="molecule type" value="Genomic_DNA"/>
</dbReference>
<name>A0ABV9HYM0_9FLAO</name>
<dbReference type="Pfam" id="PF01694">
    <property type="entry name" value="Rhomboid"/>
    <property type="match status" value="1"/>
</dbReference>
<organism evidence="7 8">
    <name type="scientific">Dokdonia ponticola</name>
    <dbReference type="NCBI Taxonomy" id="2041041"/>
    <lineage>
        <taxon>Bacteria</taxon>
        <taxon>Pseudomonadati</taxon>
        <taxon>Bacteroidota</taxon>
        <taxon>Flavobacteriia</taxon>
        <taxon>Flavobacteriales</taxon>
        <taxon>Flavobacteriaceae</taxon>
        <taxon>Dokdonia</taxon>
    </lineage>
</organism>
<dbReference type="EC" id="3.4.21.-" evidence="7"/>
<feature type="transmembrane region" description="Helical" evidence="5">
    <location>
        <begin position="93"/>
        <end position="109"/>
    </location>
</feature>
<comment type="caution">
    <text evidence="7">The sequence shown here is derived from an EMBL/GenBank/DDBJ whole genome shotgun (WGS) entry which is preliminary data.</text>
</comment>
<evidence type="ECO:0000256" key="2">
    <source>
        <dbReference type="ARBA" id="ARBA00022692"/>
    </source>
</evidence>
<keyword evidence="3 5" id="KW-1133">Transmembrane helix</keyword>
<feature type="transmembrane region" description="Helical" evidence="5">
    <location>
        <begin position="12"/>
        <end position="31"/>
    </location>
</feature>